<keyword evidence="7 14" id="KW-1133">Transmembrane helix</keyword>
<reference evidence="18" key="1">
    <citation type="submission" date="2025-08" db="UniProtKB">
        <authorList>
            <consortium name="RefSeq"/>
        </authorList>
    </citation>
    <scope>IDENTIFICATION</scope>
</reference>
<keyword evidence="3" id="KW-0813">Transport</keyword>
<evidence type="ECO:0000256" key="1">
    <source>
        <dbReference type="ARBA" id="ARBA00004337"/>
    </source>
</evidence>
<evidence type="ECO:0000259" key="15">
    <source>
        <dbReference type="Pfam" id="PF08016"/>
    </source>
</evidence>
<dbReference type="InterPro" id="IPR049134">
    <property type="entry name" value="MCLN_ECD"/>
</dbReference>
<evidence type="ECO:0000313" key="18">
    <source>
        <dbReference type="RefSeq" id="XP_003747675.1"/>
    </source>
</evidence>
<keyword evidence="10" id="KW-1015">Disulfide bond</keyword>
<dbReference type="Pfam" id="PF21381">
    <property type="entry name" value="MCLN_ECD"/>
    <property type="match status" value="1"/>
</dbReference>
<evidence type="ECO:0000256" key="11">
    <source>
        <dbReference type="ARBA" id="ARBA00023303"/>
    </source>
</evidence>
<dbReference type="GO" id="GO:0072345">
    <property type="term" value="F:NAADP-sensitive calcium-release channel activity"/>
    <property type="evidence" value="ECO:0007669"/>
    <property type="project" value="TreeGrafter"/>
</dbReference>
<evidence type="ECO:0000256" key="10">
    <source>
        <dbReference type="ARBA" id="ARBA00023157"/>
    </source>
</evidence>
<comment type="catalytic activity">
    <reaction evidence="12">
        <text>Ca(2+)(in) = Ca(2+)(out)</text>
        <dbReference type="Rhea" id="RHEA:29671"/>
        <dbReference type="ChEBI" id="CHEBI:29108"/>
    </reaction>
</comment>
<evidence type="ECO:0000256" key="13">
    <source>
        <dbReference type="SAM" id="MobiDB-lite"/>
    </source>
</evidence>
<keyword evidence="6" id="KW-0967">Endosome</keyword>
<keyword evidence="8" id="KW-0406">Ion transport</keyword>
<evidence type="ECO:0000256" key="2">
    <source>
        <dbReference type="ARBA" id="ARBA00004651"/>
    </source>
</evidence>
<evidence type="ECO:0000256" key="8">
    <source>
        <dbReference type="ARBA" id="ARBA00023065"/>
    </source>
</evidence>
<evidence type="ECO:0000313" key="17">
    <source>
        <dbReference type="Proteomes" id="UP000694867"/>
    </source>
</evidence>
<dbReference type="PANTHER" id="PTHR12127">
    <property type="entry name" value="MUCOLIPIN"/>
    <property type="match status" value="1"/>
</dbReference>
<evidence type="ECO:0000256" key="12">
    <source>
        <dbReference type="ARBA" id="ARBA00036634"/>
    </source>
</evidence>
<feature type="transmembrane region" description="Helical" evidence="14">
    <location>
        <begin position="502"/>
        <end position="523"/>
    </location>
</feature>
<evidence type="ECO:0000256" key="7">
    <source>
        <dbReference type="ARBA" id="ARBA00022989"/>
    </source>
</evidence>
<sequence>MKTDGVPSVVEEPDPRTSIQDESIEQTEEERRSFLSLEQRMRRRLRFFFMNPIEKFQAKGRLPWKLGLQISKIIVVTLQLVFFGYDSYAFQQQHRDTNIALDHMFLEGWTSIREVAAYPPSSGPYAVYTKTDFYTHVNSVIKRYSNVTQTAIASLGYDTIDGSLGNVTFYKTQYRNGQVFPHNETLSFDNTEEVTPLPIDPKLYPMNDPRWQSFSIQDYMRQHNFSLSFDKLIRASIHFNLKTVYLKSLSTFDLPECYKYSVRIIYNNEAHDGQLLITLTTASTKLECKTNVHYAETGQLEFLLRQLMNVVVILICCGSLVLCARSLMRGQLLRKKTEAFFWTKNQTTLTWEEKLDFVDFWYVMIMMNDILIIIGSLIKMQLEQRIIDGAQYNFCSTLLGLGNLLVWAGVLRYLGFFRKYNILILTMRRATPNILRFLLCAVLLYMGFCFCGWVVLGPHNIKFRSLSSTSECLFALMNGDDMFATFAIMGESTGIIWWFARIYLYMFLILFIYCVISLFLSVIMDSYETIRESHENDARPSDLWKFIQEIDGDGFPGADLVRAQGRPEGMNESQTAHCLSWNALWRRLRSQQSRDGQTPYREIS</sequence>
<feature type="domain" description="Mucolipin extracytosolic" evidence="16">
    <location>
        <begin position="96"/>
        <end position="289"/>
    </location>
</feature>
<evidence type="ECO:0000256" key="3">
    <source>
        <dbReference type="ARBA" id="ARBA00022448"/>
    </source>
</evidence>
<evidence type="ECO:0000256" key="14">
    <source>
        <dbReference type="SAM" id="Phobius"/>
    </source>
</evidence>
<keyword evidence="4" id="KW-1003">Cell membrane</keyword>
<evidence type="ECO:0000256" key="9">
    <source>
        <dbReference type="ARBA" id="ARBA00023136"/>
    </source>
</evidence>
<dbReference type="GeneID" id="100898374"/>
<feature type="transmembrane region" description="Helical" evidence="14">
    <location>
        <begin position="434"/>
        <end position="456"/>
    </location>
</feature>
<name>A0AAJ6QXZ1_9ACAR</name>
<feature type="domain" description="Polycystin cation channel PKD1/PKD2" evidence="15">
    <location>
        <begin position="398"/>
        <end position="530"/>
    </location>
</feature>
<dbReference type="Proteomes" id="UP000694867">
    <property type="component" value="Unplaced"/>
</dbReference>
<dbReference type="GO" id="GO:0010008">
    <property type="term" value="C:endosome membrane"/>
    <property type="evidence" value="ECO:0007669"/>
    <property type="project" value="UniProtKB-SubCell"/>
</dbReference>
<organism evidence="17 18">
    <name type="scientific">Galendromus occidentalis</name>
    <name type="common">western predatory mite</name>
    <dbReference type="NCBI Taxonomy" id="34638"/>
    <lineage>
        <taxon>Eukaryota</taxon>
        <taxon>Metazoa</taxon>
        <taxon>Ecdysozoa</taxon>
        <taxon>Arthropoda</taxon>
        <taxon>Chelicerata</taxon>
        <taxon>Arachnida</taxon>
        <taxon>Acari</taxon>
        <taxon>Parasitiformes</taxon>
        <taxon>Mesostigmata</taxon>
        <taxon>Gamasina</taxon>
        <taxon>Phytoseioidea</taxon>
        <taxon>Phytoseiidae</taxon>
        <taxon>Typhlodrominae</taxon>
        <taxon>Galendromus</taxon>
    </lineage>
</organism>
<dbReference type="Gene3D" id="1.10.287.70">
    <property type="match status" value="1"/>
</dbReference>
<keyword evidence="11" id="KW-0407">Ion channel</keyword>
<dbReference type="InterPro" id="IPR039031">
    <property type="entry name" value="Mucolipin"/>
</dbReference>
<feature type="transmembrane region" description="Helical" evidence="14">
    <location>
        <begin position="307"/>
        <end position="327"/>
    </location>
</feature>
<keyword evidence="9 14" id="KW-0472">Membrane</keyword>
<protein>
    <submittedName>
        <fullName evidence="18">Mucolipin-3</fullName>
    </submittedName>
</protein>
<feature type="transmembrane region" description="Helical" evidence="14">
    <location>
        <begin position="360"/>
        <end position="378"/>
    </location>
</feature>
<dbReference type="GO" id="GO:0005765">
    <property type="term" value="C:lysosomal membrane"/>
    <property type="evidence" value="ECO:0007669"/>
    <property type="project" value="TreeGrafter"/>
</dbReference>
<accession>A0AAJ6QXZ1</accession>
<dbReference type="GO" id="GO:0005886">
    <property type="term" value="C:plasma membrane"/>
    <property type="evidence" value="ECO:0007669"/>
    <property type="project" value="UniProtKB-SubCell"/>
</dbReference>
<dbReference type="PANTHER" id="PTHR12127:SF7">
    <property type="entry name" value="SD02261P"/>
    <property type="match status" value="1"/>
</dbReference>
<feature type="region of interest" description="Disordered" evidence="13">
    <location>
        <begin position="1"/>
        <end position="27"/>
    </location>
</feature>
<dbReference type="CDD" id="cd21050">
    <property type="entry name" value="ELD_TRPML"/>
    <property type="match status" value="1"/>
</dbReference>
<comment type="subcellular location">
    <subcellularLocation>
        <location evidence="2">Cell membrane</location>
        <topology evidence="2">Multi-pass membrane protein</topology>
    </subcellularLocation>
    <subcellularLocation>
        <location evidence="1">Endosome membrane</location>
        <topology evidence="1">Multi-pass membrane protein</topology>
    </subcellularLocation>
</comment>
<dbReference type="AlphaFoldDB" id="A0AAJ6QXZ1"/>
<dbReference type="RefSeq" id="XP_003747675.1">
    <property type="nucleotide sequence ID" value="XM_003747627.2"/>
</dbReference>
<keyword evidence="5 14" id="KW-0812">Transmembrane</keyword>
<keyword evidence="17" id="KW-1185">Reference proteome</keyword>
<dbReference type="KEGG" id="goe:100898374"/>
<gene>
    <name evidence="18" type="primary">LOC100898374</name>
</gene>
<evidence type="ECO:0000259" key="16">
    <source>
        <dbReference type="Pfam" id="PF21381"/>
    </source>
</evidence>
<evidence type="ECO:0000256" key="5">
    <source>
        <dbReference type="ARBA" id="ARBA00022692"/>
    </source>
</evidence>
<dbReference type="InterPro" id="IPR013122">
    <property type="entry name" value="PKD1_2_channel"/>
</dbReference>
<evidence type="ECO:0000256" key="6">
    <source>
        <dbReference type="ARBA" id="ARBA00022753"/>
    </source>
</evidence>
<evidence type="ECO:0000256" key="4">
    <source>
        <dbReference type="ARBA" id="ARBA00022475"/>
    </source>
</evidence>
<proteinExistence type="predicted"/>
<feature type="transmembrane region" description="Helical" evidence="14">
    <location>
        <begin position="390"/>
        <end position="414"/>
    </location>
</feature>
<dbReference type="Pfam" id="PF08016">
    <property type="entry name" value="PKD_channel"/>
    <property type="match status" value="1"/>
</dbReference>